<dbReference type="EMBL" id="CP060436">
    <property type="protein sequence ID" value="QPM90720.1"/>
    <property type="molecule type" value="Genomic_DNA"/>
</dbReference>
<dbReference type="PANTHER" id="PTHR33693:SF1">
    <property type="entry name" value="TYPE-4 URACIL-DNA GLYCOSYLASE"/>
    <property type="match status" value="1"/>
</dbReference>
<dbReference type="InterPro" id="IPR003533">
    <property type="entry name" value="Doublecortin_dom"/>
</dbReference>
<dbReference type="PROSITE" id="PS50309">
    <property type="entry name" value="DC"/>
    <property type="match status" value="1"/>
</dbReference>
<dbReference type="Proteomes" id="UP000283786">
    <property type="component" value="Chromosome"/>
</dbReference>
<evidence type="ECO:0000256" key="6">
    <source>
        <dbReference type="ARBA" id="ARBA00022723"/>
    </source>
</evidence>
<evidence type="ECO:0000256" key="4">
    <source>
        <dbReference type="ARBA" id="ARBA00019403"/>
    </source>
</evidence>
<evidence type="ECO:0000256" key="9">
    <source>
        <dbReference type="ARBA" id="ARBA00023004"/>
    </source>
</evidence>
<keyword evidence="13" id="KW-1185">Reference proteome</keyword>
<evidence type="ECO:0000313" key="12">
    <source>
        <dbReference type="EMBL" id="QPM90720.1"/>
    </source>
</evidence>
<dbReference type="InterPro" id="IPR036895">
    <property type="entry name" value="Uracil-DNA_glycosylase-like_sf"/>
</dbReference>
<comment type="similarity">
    <text evidence="2">Belongs to the uracil-DNA glycosylase (UDG) superfamily. Type 4 (UDGa) family.</text>
</comment>
<keyword evidence="8" id="KW-0378">Hydrolase</keyword>
<evidence type="ECO:0000256" key="11">
    <source>
        <dbReference type="ARBA" id="ARBA00023204"/>
    </source>
</evidence>
<dbReference type="GO" id="GO:0006281">
    <property type="term" value="P:DNA repair"/>
    <property type="evidence" value="ECO:0007669"/>
    <property type="project" value="UniProtKB-KW"/>
</dbReference>
<dbReference type="AlphaFoldDB" id="A0A418SKN5"/>
<keyword evidence="11" id="KW-0234">DNA repair</keyword>
<dbReference type="SUPFAM" id="SSF52141">
    <property type="entry name" value="Uracil-DNA glycosylase-like"/>
    <property type="match status" value="1"/>
</dbReference>
<keyword evidence="5" id="KW-0004">4Fe-4S</keyword>
<name>A0A418SKN5_9RHOB</name>
<dbReference type="GO" id="GO:0051539">
    <property type="term" value="F:4 iron, 4 sulfur cluster binding"/>
    <property type="evidence" value="ECO:0007669"/>
    <property type="project" value="UniProtKB-KW"/>
</dbReference>
<dbReference type="EC" id="3.2.2.27" evidence="3"/>
<dbReference type="NCBIfam" id="TIGR00758">
    <property type="entry name" value="UDG_fam4"/>
    <property type="match status" value="1"/>
</dbReference>
<sequence length="276" mass="29777">MDTGMESALDWDLARSLLEWQVEMGVDEAIGDAPVNRFEVTPEPSRKVAAHKPGDPPRERVEVDAVDVARIAAEGARSLDALREALATYEHCELRNGARNLVFSDGQPGARVMILGEAPGREEDREGTPFVGPEGALLNKMLAAIGLSRDAEDLRDAVYIANVLPWRPPQNRDPRPEEIAMLQPFLQKHVALARPEVLVLMGNTPCQAVLGKRGILKLRGQWGEAFGLPVLPMAHPASLLGQPESKREAWADLLSLRAKLGSRSAGAPASGTGKAG</sequence>
<dbReference type="SMART" id="SM00987">
    <property type="entry name" value="UreE_C"/>
    <property type="match status" value="1"/>
</dbReference>
<keyword evidence="9" id="KW-0408">Iron</keyword>
<evidence type="ECO:0000256" key="7">
    <source>
        <dbReference type="ARBA" id="ARBA00022763"/>
    </source>
</evidence>
<dbReference type="SMART" id="SM00986">
    <property type="entry name" value="UDG"/>
    <property type="match status" value="1"/>
</dbReference>
<accession>A0A418SKN5</accession>
<evidence type="ECO:0000256" key="2">
    <source>
        <dbReference type="ARBA" id="ARBA00006521"/>
    </source>
</evidence>
<evidence type="ECO:0000313" key="13">
    <source>
        <dbReference type="Proteomes" id="UP000283786"/>
    </source>
</evidence>
<keyword evidence="7" id="KW-0227">DNA damage</keyword>
<dbReference type="GO" id="GO:0035556">
    <property type="term" value="P:intracellular signal transduction"/>
    <property type="evidence" value="ECO:0007669"/>
    <property type="project" value="InterPro"/>
</dbReference>
<dbReference type="Pfam" id="PF03167">
    <property type="entry name" value="UDG"/>
    <property type="match status" value="1"/>
</dbReference>
<evidence type="ECO:0000256" key="5">
    <source>
        <dbReference type="ARBA" id="ARBA00022485"/>
    </source>
</evidence>
<comment type="catalytic activity">
    <reaction evidence="1">
        <text>Hydrolyzes single-stranded DNA or mismatched double-stranded DNA and polynucleotides, releasing free uracil.</text>
        <dbReference type="EC" id="3.2.2.27"/>
    </reaction>
</comment>
<dbReference type="Gene3D" id="3.40.470.10">
    <property type="entry name" value="Uracil-DNA glycosylase-like domain"/>
    <property type="match status" value="1"/>
</dbReference>
<reference evidence="12 13" key="1">
    <citation type="submission" date="2020-08" db="EMBL/GenBank/DDBJ databases">
        <title>Genome sequence of Rhodobacteraceae bacterium Lw-13e.</title>
        <authorList>
            <person name="Poehlein A."/>
            <person name="Wolter L."/>
            <person name="Daniel R."/>
            <person name="Brinkhoff T."/>
        </authorList>
    </citation>
    <scope>NUCLEOTIDE SEQUENCE [LARGE SCALE GENOMIC DNA]</scope>
    <source>
        <strain evidence="12 13">Lw-13e</strain>
    </source>
</reference>
<keyword evidence="10" id="KW-0411">Iron-sulfur</keyword>
<keyword evidence="6" id="KW-0479">Metal-binding</keyword>
<gene>
    <name evidence="12" type="ORF">PSAL_019590</name>
</gene>
<proteinExistence type="inferred from homology"/>
<evidence type="ECO:0000256" key="8">
    <source>
        <dbReference type="ARBA" id="ARBA00022801"/>
    </source>
</evidence>
<dbReference type="GO" id="GO:0004844">
    <property type="term" value="F:uracil DNA N-glycosylase activity"/>
    <property type="evidence" value="ECO:0007669"/>
    <property type="project" value="UniProtKB-EC"/>
</dbReference>
<evidence type="ECO:0000256" key="1">
    <source>
        <dbReference type="ARBA" id="ARBA00001400"/>
    </source>
</evidence>
<dbReference type="KEGG" id="palw:PSAL_019590"/>
<dbReference type="PANTHER" id="PTHR33693">
    <property type="entry name" value="TYPE-5 URACIL-DNA GLYCOSYLASE"/>
    <property type="match status" value="1"/>
</dbReference>
<dbReference type="InterPro" id="IPR051536">
    <property type="entry name" value="UDG_Type-4/5"/>
</dbReference>
<dbReference type="GO" id="GO:0046872">
    <property type="term" value="F:metal ion binding"/>
    <property type="evidence" value="ECO:0007669"/>
    <property type="project" value="UniProtKB-KW"/>
</dbReference>
<dbReference type="CDD" id="cd10030">
    <property type="entry name" value="UDG-F4_TTUDGA_SPO1dp_like"/>
    <property type="match status" value="1"/>
</dbReference>
<evidence type="ECO:0000256" key="10">
    <source>
        <dbReference type="ARBA" id="ARBA00023014"/>
    </source>
</evidence>
<organism evidence="12 13">
    <name type="scientific">Pseudooceanicola algae</name>
    <dbReference type="NCBI Taxonomy" id="1537215"/>
    <lineage>
        <taxon>Bacteria</taxon>
        <taxon>Pseudomonadati</taxon>
        <taxon>Pseudomonadota</taxon>
        <taxon>Alphaproteobacteria</taxon>
        <taxon>Rhodobacterales</taxon>
        <taxon>Paracoccaceae</taxon>
        <taxon>Pseudooceanicola</taxon>
    </lineage>
</organism>
<dbReference type="InterPro" id="IPR005122">
    <property type="entry name" value="Uracil-DNA_glycosylase-like"/>
</dbReference>
<protein>
    <recommendedName>
        <fullName evidence="4">Type-4 uracil-DNA glycosylase</fullName>
        <ecNumber evidence="3">3.2.2.27</ecNumber>
    </recommendedName>
</protein>
<evidence type="ECO:0000256" key="3">
    <source>
        <dbReference type="ARBA" id="ARBA00012030"/>
    </source>
</evidence>
<dbReference type="InterPro" id="IPR005273">
    <property type="entry name" value="Ura-DNA_glyco_family4"/>
</dbReference>